<sequence length="93" mass="10480">MKLLMVLMLAALPLHCYAGSGCPLLENVISKTINPQVSKSEYKELLQEFIDDNATTNAIDELKECFLNQTDETLSNVEVFMQLIYDSSLCDLF</sequence>
<dbReference type="AlphaFoldDB" id="A0A2R9BRF9"/>
<reference evidence="4" key="3">
    <citation type="submission" date="2025-09" db="UniProtKB">
        <authorList>
            <consortium name="Ensembl"/>
        </authorList>
    </citation>
    <scope>IDENTIFICATION</scope>
</reference>
<dbReference type="PROSITE" id="PS51257">
    <property type="entry name" value="PROKAR_LIPOPROTEIN"/>
    <property type="match status" value="1"/>
</dbReference>
<evidence type="ECO:0000256" key="1">
    <source>
        <dbReference type="ARBA" id="ARBA00004613"/>
    </source>
</evidence>
<feature type="signal peptide" evidence="3">
    <location>
        <begin position="1"/>
        <end position="18"/>
    </location>
</feature>
<dbReference type="CDD" id="cd00633">
    <property type="entry name" value="Secretoglobin"/>
    <property type="match status" value="1"/>
</dbReference>
<evidence type="ECO:0000313" key="4">
    <source>
        <dbReference type="Ensembl" id="ENSPPAP00000032258.1"/>
    </source>
</evidence>
<dbReference type="GO" id="GO:0030521">
    <property type="term" value="P:androgen receptor signaling pathway"/>
    <property type="evidence" value="ECO:0007669"/>
    <property type="project" value="TreeGrafter"/>
</dbReference>
<keyword evidence="2" id="KW-0964">Secreted</keyword>
<dbReference type="InterPro" id="IPR016126">
    <property type="entry name" value="Secretoglobin"/>
</dbReference>
<evidence type="ECO:0000256" key="2">
    <source>
        <dbReference type="ARBA" id="ARBA00022525"/>
    </source>
</evidence>
<evidence type="ECO:0000313" key="5">
    <source>
        <dbReference type="Proteomes" id="UP000240080"/>
    </source>
</evidence>
<reference evidence="4" key="2">
    <citation type="submission" date="2025-08" db="UniProtKB">
        <authorList>
            <consortium name="Ensembl"/>
        </authorList>
    </citation>
    <scope>IDENTIFICATION</scope>
</reference>
<dbReference type="GeneID" id="100986736"/>
<dbReference type="EMBL" id="AJFE02101008">
    <property type="status" value="NOT_ANNOTATED_CDS"/>
    <property type="molecule type" value="Genomic_DNA"/>
</dbReference>
<keyword evidence="5" id="KW-1185">Reference proteome</keyword>
<accession>A0A2R9BRF9</accession>
<dbReference type="STRING" id="9597.ENSPPAP00000032258"/>
<dbReference type="PANTHER" id="PTHR14037:SF7">
    <property type="entry name" value="MAMMAGLOBIN-A"/>
    <property type="match status" value="1"/>
</dbReference>
<reference evidence="4 5" key="1">
    <citation type="journal article" date="2012" name="Nature">
        <title>The bonobo genome compared with the chimpanzee and human genomes.</title>
        <authorList>
            <person name="Prufer K."/>
            <person name="Munch K."/>
            <person name="Hellmann I."/>
            <person name="Akagi K."/>
            <person name="Miller J.R."/>
            <person name="Walenz B."/>
            <person name="Koren S."/>
            <person name="Sutton G."/>
            <person name="Kodira C."/>
            <person name="Winer R."/>
            <person name="Knight J.R."/>
            <person name="Mullikin J.C."/>
            <person name="Meader S.J."/>
            <person name="Ponting C.P."/>
            <person name="Lunter G."/>
            <person name="Higashino S."/>
            <person name="Hobolth A."/>
            <person name="Dutheil J."/>
            <person name="Karakoc E."/>
            <person name="Alkan C."/>
            <person name="Sajjadian S."/>
            <person name="Catacchio C.R."/>
            <person name="Ventura M."/>
            <person name="Marques-Bonet T."/>
            <person name="Eichler E.E."/>
            <person name="Andre C."/>
            <person name="Atencia R."/>
            <person name="Mugisha L."/>
            <person name="Junhold J."/>
            <person name="Patterson N."/>
            <person name="Siebauer M."/>
            <person name="Good J.M."/>
            <person name="Fischer A."/>
            <person name="Ptak S.E."/>
            <person name="Lachmann M."/>
            <person name="Symer D.E."/>
            <person name="Mailund T."/>
            <person name="Schierup M.H."/>
            <person name="Andres A.M."/>
            <person name="Kelso J."/>
            <person name="Paabo S."/>
        </authorList>
    </citation>
    <scope>NUCLEOTIDE SEQUENCE [LARGE SCALE GENOMIC DNA]</scope>
</reference>
<dbReference type="RefSeq" id="XP_003828525.1">
    <property type="nucleotide sequence ID" value="XM_003828477.5"/>
</dbReference>
<keyword evidence="3" id="KW-0732">Signal</keyword>
<dbReference type="Bgee" id="ENSPPAG00000039013">
    <property type="expression patterns" value="Expressed in testis"/>
</dbReference>
<proteinExistence type="predicted"/>
<dbReference type="GeneTree" id="ENSGT00390000013802"/>
<dbReference type="Proteomes" id="UP000240080">
    <property type="component" value="Chromosome 11"/>
</dbReference>
<organism evidence="4 5">
    <name type="scientific">Pan paniscus</name>
    <name type="common">Pygmy chimpanzee</name>
    <name type="synonym">Bonobo</name>
    <dbReference type="NCBI Taxonomy" id="9597"/>
    <lineage>
        <taxon>Eukaryota</taxon>
        <taxon>Metazoa</taxon>
        <taxon>Chordata</taxon>
        <taxon>Craniata</taxon>
        <taxon>Vertebrata</taxon>
        <taxon>Euteleostomi</taxon>
        <taxon>Mammalia</taxon>
        <taxon>Eutheria</taxon>
        <taxon>Euarchontoglires</taxon>
        <taxon>Primates</taxon>
        <taxon>Haplorrhini</taxon>
        <taxon>Catarrhini</taxon>
        <taxon>Hominidae</taxon>
        <taxon>Pan</taxon>
    </lineage>
</organism>
<gene>
    <name evidence="4" type="primary">SCGB2A2</name>
</gene>
<dbReference type="InterPro" id="IPR035960">
    <property type="entry name" value="Secretoglobin_sf"/>
</dbReference>
<dbReference type="GO" id="GO:0005615">
    <property type="term" value="C:extracellular space"/>
    <property type="evidence" value="ECO:0007669"/>
    <property type="project" value="TreeGrafter"/>
</dbReference>
<dbReference type="CTD" id="4250"/>
<dbReference type="KEGG" id="pps:100986736"/>
<dbReference type="OMA" id="LPLYCFA"/>
<evidence type="ECO:0000256" key="3">
    <source>
        <dbReference type="SAM" id="SignalP"/>
    </source>
</evidence>
<comment type="subcellular location">
    <subcellularLocation>
        <location evidence="1">Secreted</location>
    </subcellularLocation>
</comment>
<dbReference type="Pfam" id="PF01099">
    <property type="entry name" value="Uteroglobin"/>
    <property type="match status" value="1"/>
</dbReference>
<dbReference type="Ensembl" id="ENSPPAT00000055124.1">
    <property type="protein sequence ID" value="ENSPPAP00000032258.1"/>
    <property type="gene ID" value="ENSPPAG00000039013.1"/>
</dbReference>
<feature type="chain" id="PRO_5015342134" evidence="3">
    <location>
        <begin position="19"/>
        <end position="93"/>
    </location>
</feature>
<dbReference type="PANTHER" id="PTHR14037">
    <property type="entry name" value="MAMMAGLOBIN-RELATED"/>
    <property type="match status" value="1"/>
</dbReference>
<name>A0A2R9BRF9_PANPA</name>
<dbReference type="PROSITE" id="PS51311">
    <property type="entry name" value="SCGB"/>
    <property type="match status" value="1"/>
</dbReference>
<protein>
    <submittedName>
        <fullName evidence="4">Secretoglobin family 2A member 2</fullName>
    </submittedName>
</protein>
<dbReference type="SUPFAM" id="SSF48201">
    <property type="entry name" value="Uteroglobin-like"/>
    <property type="match status" value="1"/>
</dbReference>